<protein>
    <submittedName>
        <fullName evidence="1">Uncharacterized protein</fullName>
    </submittedName>
</protein>
<gene>
    <name evidence="1" type="ORF">LCGC14_2523590</name>
</gene>
<organism evidence="1">
    <name type="scientific">marine sediment metagenome</name>
    <dbReference type="NCBI Taxonomy" id="412755"/>
    <lineage>
        <taxon>unclassified sequences</taxon>
        <taxon>metagenomes</taxon>
        <taxon>ecological metagenomes</taxon>
    </lineage>
</organism>
<evidence type="ECO:0000313" key="1">
    <source>
        <dbReference type="EMBL" id="KKL13653.1"/>
    </source>
</evidence>
<proteinExistence type="predicted"/>
<name>A0A0F9DNY3_9ZZZZ</name>
<comment type="caution">
    <text evidence="1">The sequence shown here is derived from an EMBL/GenBank/DDBJ whole genome shotgun (WGS) entry which is preliminary data.</text>
</comment>
<accession>A0A0F9DNY3</accession>
<dbReference type="EMBL" id="LAZR01040771">
    <property type="protein sequence ID" value="KKL13653.1"/>
    <property type="molecule type" value="Genomic_DNA"/>
</dbReference>
<sequence>MHHIIVASDISGEELGFGREQVQMLRDEIATIAQKYVDEFPPGGILTVTWVEDGVPLGIKHVSPPQPIT</sequence>
<reference evidence="1" key="1">
    <citation type="journal article" date="2015" name="Nature">
        <title>Complex archaea that bridge the gap between prokaryotes and eukaryotes.</title>
        <authorList>
            <person name="Spang A."/>
            <person name="Saw J.H."/>
            <person name="Jorgensen S.L."/>
            <person name="Zaremba-Niedzwiedzka K."/>
            <person name="Martijn J."/>
            <person name="Lind A.E."/>
            <person name="van Eijk R."/>
            <person name="Schleper C."/>
            <person name="Guy L."/>
            <person name="Ettema T.J."/>
        </authorList>
    </citation>
    <scope>NUCLEOTIDE SEQUENCE</scope>
</reference>
<dbReference type="AlphaFoldDB" id="A0A0F9DNY3"/>